<feature type="region of interest" description="Disordered" evidence="1">
    <location>
        <begin position="39"/>
        <end position="99"/>
    </location>
</feature>
<reference evidence="2 3" key="2">
    <citation type="submission" date="2019-10" db="EMBL/GenBank/DDBJ databases">
        <title>Thermopilla bonchosmolovskayae gen. nov., sp. nov., a moderately thermophilic Chloroflexi bacterium from a Chukotka hot spring (Arctic, Russia), representing a novel classis Thermopillaia, which include previously uncultivated lineage OLB14.</title>
        <authorList>
            <person name="Kochetkova T.V."/>
            <person name="Zayulina K.S."/>
            <person name="Zhigarkov V.S."/>
            <person name="Minaev N.V."/>
            <person name="Novikov A."/>
            <person name="Toshchakov S.V."/>
            <person name="Elcheninov A.G."/>
            <person name="Kublanov I.V."/>
        </authorList>
    </citation>
    <scope>NUCLEOTIDE SEQUENCE [LARGE SCALE GENOMIC DNA]</scope>
    <source>
        <strain evidence="2 3">3753O</strain>
    </source>
</reference>
<feature type="compositionally biased region" description="Low complexity" evidence="1">
    <location>
        <begin position="55"/>
        <end position="93"/>
    </location>
</feature>
<keyword evidence="3" id="KW-1185">Reference proteome</keyword>
<dbReference type="EMBL" id="CP042829">
    <property type="protein sequence ID" value="QFG02037.1"/>
    <property type="molecule type" value="Genomic_DNA"/>
</dbReference>
<sequence length="99" mass="9867">MPNRRSPPFAREHQSWLTLTASALSVAAFAIGWAAYGTWTGETGKNEDPGPPPTAATAVPGGPAASTPSPTPLAAGTTPPSGGADATPTAAPTRRSRSS</sequence>
<evidence type="ECO:0000256" key="1">
    <source>
        <dbReference type="SAM" id="MobiDB-lite"/>
    </source>
</evidence>
<protein>
    <submittedName>
        <fullName evidence="2">Uncharacterized protein</fullName>
    </submittedName>
</protein>
<evidence type="ECO:0000313" key="2">
    <source>
        <dbReference type="EMBL" id="QFG02037.1"/>
    </source>
</evidence>
<accession>A0ABX6BYJ2</accession>
<dbReference type="Proteomes" id="UP000326331">
    <property type="component" value="Chromosome"/>
</dbReference>
<evidence type="ECO:0000313" key="3">
    <source>
        <dbReference type="Proteomes" id="UP000326331"/>
    </source>
</evidence>
<name>A0ABX6BYJ2_9CHLR</name>
<dbReference type="RefSeq" id="WP_158065975.1">
    <property type="nucleotide sequence ID" value="NZ_CP042829.1"/>
</dbReference>
<reference evidence="2 3" key="1">
    <citation type="submission" date="2019-08" db="EMBL/GenBank/DDBJ databases">
        <authorList>
            <person name="Toschakov S.V."/>
        </authorList>
    </citation>
    <scope>NUCLEOTIDE SEQUENCE [LARGE SCALE GENOMIC DNA]</scope>
    <source>
        <strain evidence="2 3">3753O</strain>
    </source>
</reference>
<gene>
    <name evidence="2" type="ORF">Tbon_01525</name>
</gene>
<proteinExistence type="predicted"/>
<organism evidence="2 3">
    <name type="scientific">Tepidiforma bonchosmolovskayae</name>
    <dbReference type="NCBI Taxonomy" id="2601677"/>
    <lineage>
        <taxon>Bacteria</taxon>
        <taxon>Bacillati</taxon>
        <taxon>Chloroflexota</taxon>
        <taxon>Tepidiformia</taxon>
        <taxon>Tepidiformales</taxon>
        <taxon>Tepidiformaceae</taxon>
        <taxon>Tepidiforma</taxon>
    </lineage>
</organism>